<protein>
    <submittedName>
        <fullName evidence="2">Uncharacterized protein</fullName>
    </submittedName>
</protein>
<evidence type="ECO:0000313" key="3">
    <source>
        <dbReference type="Proteomes" id="UP000660024"/>
    </source>
</evidence>
<comment type="caution">
    <text evidence="2">The sequence shown here is derived from an EMBL/GenBank/DDBJ whole genome shotgun (WGS) entry which is preliminary data.</text>
</comment>
<proteinExistence type="predicted"/>
<feature type="signal peptide" evidence="1">
    <location>
        <begin position="1"/>
        <end position="22"/>
    </location>
</feature>
<evidence type="ECO:0000256" key="1">
    <source>
        <dbReference type="SAM" id="SignalP"/>
    </source>
</evidence>
<keyword evidence="3" id="KW-1185">Reference proteome</keyword>
<dbReference type="Proteomes" id="UP000660024">
    <property type="component" value="Unassembled WGS sequence"/>
</dbReference>
<gene>
    <name evidence="2" type="ORF">I5M32_04295</name>
</gene>
<reference evidence="2 3" key="1">
    <citation type="submission" date="2020-12" db="EMBL/GenBank/DDBJ databases">
        <title>Bacterial novel species Pedobacter sp. SD-b isolated from soil.</title>
        <authorList>
            <person name="Jung H.-Y."/>
        </authorList>
    </citation>
    <scope>NUCLEOTIDE SEQUENCE [LARGE SCALE GENOMIC DNA]</scope>
    <source>
        <strain evidence="2 3">SD-b</strain>
    </source>
</reference>
<name>A0ABS1BH48_9SPHI</name>
<keyword evidence="1" id="KW-0732">Signal</keyword>
<dbReference type="RefSeq" id="WP_200584956.1">
    <property type="nucleotide sequence ID" value="NZ_JAEHFY010000005.1"/>
</dbReference>
<sequence length="109" mass="12344">MLRRKSLNTLLALSLMFSMISAAVPLHNIFHHHYFIPADTCGNSCHKHLKNYTKPCCTTSDAVFLGELPTEPAHITVNQKVTVLTYLLKDDNYFQFFHLTKNKAPPVTA</sequence>
<dbReference type="EMBL" id="JAEHFY010000005">
    <property type="protein sequence ID" value="MBK0382172.1"/>
    <property type="molecule type" value="Genomic_DNA"/>
</dbReference>
<accession>A0ABS1BH48</accession>
<feature type="chain" id="PRO_5046030564" evidence="1">
    <location>
        <begin position="23"/>
        <end position="109"/>
    </location>
</feature>
<evidence type="ECO:0000313" key="2">
    <source>
        <dbReference type="EMBL" id="MBK0382172.1"/>
    </source>
</evidence>
<organism evidence="2 3">
    <name type="scientific">Pedobacter segetis</name>
    <dbReference type="NCBI Taxonomy" id="2793069"/>
    <lineage>
        <taxon>Bacteria</taxon>
        <taxon>Pseudomonadati</taxon>
        <taxon>Bacteroidota</taxon>
        <taxon>Sphingobacteriia</taxon>
        <taxon>Sphingobacteriales</taxon>
        <taxon>Sphingobacteriaceae</taxon>
        <taxon>Pedobacter</taxon>
    </lineage>
</organism>